<dbReference type="GeneID" id="4781462"/>
<dbReference type="AlphaFoldDB" id="A2BLV7"/>
<dbReference type="HOGENOM" id="CLU_1514595_0_0_2"/>
<dbReference type="EnsemblBacteria" id="ABM80968">
    <property type="protein sequence ID" value="ABM80968"/>
    <property type="gene ID" value="Hbut_1130"/>
</dbReference>
<dbReference type="KEGG" id="hbu:Hbut_1130"/>
<proteinExistence type="predicted"/>
<dbReference type="eggNOG" id="arCOG05900">
    <property type="taxonomic scope" value="Archaea"/>
</dbReference>
<evidence type="ECO:0000313" key="2">
    <source>
        <dbReference type="Proteomes" id="UP000002593"/>
    </source>
</evidence>
<keyword evidence="2" id="KW-1185">Reference proteome</keyword>
<dbReference type="Proteomes" id="UP000002593">
    <property type="component" value="Chromosome"/>
</dbReference>
<gene>
    <name evidence="1" type="ordered locus">Hbut_1130</name>
</gene>
<organism evidence="1 2">
    <name type="scientific">Hyperthermus butylicus (strain DSM 5456 / JCM 9403 / PLM1-5)</name>
    <dbReference type="NCBI Taxonomy" id="415426"/>
    <lineage>
        <taxon>Archaea</taxon>
        <taxon>Thermoproteota</taxon>
        <taxon>Thermoprotei</taxon>
        <taxon>Desulfurococcales</taxon>
        <taxon>Pyrodictiaceae</taxon>
        <taxon>Hyperthermus</taxon>
    </lineage>
</organism>
<dbReference type="EMBL" id="CP000493">
    <property type="protein sequence ID" value="ABM80968.1"/>
    <property type="molecule type" value="Genomic_DNA"/>
</dbReference>
<reference evidence="1 2" key="1">
    <citation type="journal article" date="2007" name="Archaea">
        <title>The genome of Hyperthermus butylicus: a sulfur-reducing, peptide fermenting, neutrophilic Crenarchaeote growing up to 108 degrees C.</title>
        <authorList>
            <person name="Brugger K."/>
            <person name="Chen L."/>
            <person name="Stark M."/>
            <person name="Zibat A."/>
            <person name="Redder P."/>
            <person name="Ruepp A."/>
            <person name="Awayez M."/>
            <person name="She Q."/>
            <person name="Garrett R.A."/>
            <person name="Klenk H.P."/>
        </authorList>
    </citation>
    <scope>NUCLEOTIDE SEQUENCE [LARGE SCALE GENOMIC DNA]</scope>
    <source>
        <strain evidence="2">DSM 5456 / JCM 9403 / PLM1-5</strain>
    </source>
</reference>
<name>A2BLV7_HYPBU</name>
<sequence length="177" mass="19703">MVCNSGLQHDLLWTIPPLFYTYTRHCILVQDLAKLLGVPAKTAKSVMWALARRGLVERAECGYTITCRKMLDWIEVVARSSNKFVAYGNGVIVLSYIRSRGIRAYQIPINLACRVQAELENAGLDAAQCWHMKNCIRMIAEKLGVHAKTVSLALRSLALLSCPSTICPITCSEYQGN</sequence>
<accession>A2BLV7</accession>
<evidence type="ECO:0000313" key="1">
    <source>
        <dbReference type="EMBL" id="ABM80968.1"/>
    </source>
</evidence>
<dbReference type="RefSeq" id="WP_011822286.1">
    <property type="nucleotide sequence ID" value="NC_008818.1"/>
</dbReference>
<protein>
    <submittedName>
        <fullName evidence="1">Uncharacterized protein</fullName>
    </submittedName>
</protein>